<keyword evidence="3" id="KW-1185">Reference proteome</keyword>
<accession>K0RXT3</accession>
<evidence type="ECO:0000313" key="2">
    <source>
        <dbReference type="EMBL" id="EJK57785.1"/>
    </source>
</evidence>
<dbReference type="OMA" id="RPIIVEC"/>
<dbReference type="EMBL" id="AGNL01027054">
    <property type="protein sequence ID" value="EJK57785.1"/>
    <property type="molecule type" value="Genomic_DNA"/>
</dbReference>
<dbReference type="AlphaFoldDB" id="K0RXT3"/>
<evidence type="ECO:0000256" key="1">
    <source>
        <dbReference type="SAM" id="MobiDB-lite"/>
    </source>
</evidence>
<evidence type="ECO:0000313" key="3">
    <source>
        <dbReference type="Proteomes" id="UP000266841"/>
    </source>
</evidence>
<feature type="region of interest" description="Disordered" evidence="1">
    <location>
        <begin position="295"/>
        <end position="332"/>
    </location>
</feature>
<comment type="caution">
    <text evidence="2">The sequence shown here is derived from an EMBL/GenBank/DDBJ whole genome shotgun (WGS) entry which is preliminary data.</text>
</comment>
<dbReference type="OrthoDB" id="48653at2759"/>
<dbReference type="eggNOG" id="ENOG502S90U">
    <property type="taxonomic scope" value="Eukaryota"/>
</dbReference>
<gene>
    <name evidence="2" type="ORF">THAOC_22145</name>
</gene>
<feature type="compositionally biased region" description="Basic and acidic residues" evidence="1">
    <location>
        <begin position="295"/>
        <end position="310"/>
    </location>
</feature>
<proteinExistence type="predicted"/>
<reference evidence="2 3" key="1">
    <citation type="journal article" date="2012" name="Genome Biol.">
        <title>Genome and low-iron response of an oceanic diatom adapted to chronic iron limitation.</title>
        <authorList>
            <person name="Lommer M."/>
            <person name="Specht M."/>
            <person name="Roy A.S."/>
            <person name="Kraemer L."/>
            <person name="Andreson R."/>
            <person name="Gutowska M.A."/>
            <person name="Wolf J."/>
            <person name="Bergner S.V."/>
            <person name="Schilhabel M.B."/>
            <person name="Klostermeier U.C."/>
            <person name="Beiko R.G."/>
            <person name="Rosenstiel P."/>
            <person name="Hippler M."/>
            <person name="Laroche J."/>
        </authorList>
    </citation>
    <scope>NUCLEOTIDE SEQUENCE [LARGE SCALE GENOMIC DNA]</scope>
    <source>
        <strain evidence="2 3">CCMP1005</strain>
    </source>
</reference>
<name>K0RXT3_THAOC</name>
<sequence>MSEMKLEPVDLTDEVQGANDRNDVDVKTIIQRKASTKRMRTELEGELSLEQFRISPTYCRIPASSVAALCGLNPFSNLPQLLFELVYQTYLGQLLLQTDATALGLSVVGADYERENMLHTASVASKETKDLVKYALEVGDGKRKIDSLEEVHSLQKKIEVQATKAQATGKLSKRQVANLVDQTRGHISTGFGTSHEDDALDIYEKRMGCKVRERNECFFEWRFRRRDAENPHGVTAEPIGKATRKACAHHLAPELNVLDAEQDRKPIGGADGEKEKPFFRIVGAIDGVRDELYLDSSEPKTSGDENKLSDNKQATSPPNPEKSAKDTASGQPDKLLAEGEMDCVKQSRLTAEQQARIEKNRSNALRIRKQKQAMARMAEEDDWALRPIIVECKHRMSSAKIPPPLYDQIQTCIYCNMYQVNDADLIQVIRGKTNETSSVRDKEIKIEITRISLSDPIHNHKFHWRETLLPRLASFVDAVYRIRADDSKRYRLIMALAQMEHEELCNKAEEESWSLLLKECPWLMDCDASWPLSSAAARPHAKQRLLEGYPPQNLSTRLDWSSFLEPRLEPVQFLTAGWVRIILRTDPENWDRTNCHGNLPLPFRAPKGPKAVKEYFFYLGSQPGDSHTVPHFGVFGVDGF</sequence>
<organism evidence="2 3">
    <name type="scientific">Thalassiosira oceanica</name>
    <name type="common">Marine diatom</name>
    <dbReference type="NCBI Taxonomy" id="159749"/>
    <lineage>
        <taxon>Eukaryota</taxon>
        <taxon>Sar</taxon>
        <taxon>Stramenopiles</taxon>
        <taxon>Ochrophyta</taxon>
        <taxon>Bacillariophyta</taxon>
        <taxon>Coscinodiscophyceae</taxon>
        <taxon>Thalassiosirophycidae</taxon>
        <taxon>Thalassiosirales</taxon>
        <taxon>Thalassiosiraceae</taxon>
        <taxon>Thalassiosira</taxon>
    </lineage>
</organism>
<protein>
    <submittedName>
        <fullName evidence="2">Uncharacterized protein</fullName>
    </submittedName>
</protein>
<dbReference type="Proteomes" id="UP000266841">
    <property type="component" value="Unassembled WGS sequence"/>
</dbReference>